<comment type="caution">
    <text evidence="3">The sequence shown here is derived from an EMBL/GenBank/DDBJ whole genome shotgun (WGS) entry which is preliminary data.</text>
</comment>
<evidence type="ECO:0000256" key="2">
    <source>
        <dbReference type="SAM" id="Phobius"/>
    </source>
</evidence>
<evidence type="ECO:0000313" key="4">
    <source>
        <dbReference type="Proteomes" id="UP000003688"/>
    </source>
</evidence>
<proteinExistence type="predicted"/>
<protein>
    <recommendedName>
        <fullName evidence="5">DUF4337 domain-containing protein</fullName>
    </recommendedName>
</protein>
<name>B9XG94_PEDPL</name>
<organism evidence="3 4">
    <name type="scientific">Pedosphaera parvula (strain Ellin514)</name>
    <dbReference type="NCBI Taxonomy" id="320771"/>
    <lineage>
        <taxon>Bacteria</taxon>
        <taxon>Pseudomonadati</taxon>
        <taxon>Verrucomicrobiota</taxon>
        <taxon>Pedosphaerae</taxon>
        <taxon>Pedosphaerales</taxon>
        <taxon>Pedosphaeraceae</taxon>
        <taxon>Pedosphaera</taxon>
    </lineage>
</organism>
<feature type="transmembrane region" description="Helical" evidence="2">
    <location>
        <begin position="183"/>
        <end position="203"/>
    </location>
</feature>
<dbReference type="InterPro" id="IPR025570">
    <property type="entry name" value="DUF4337"/>
</dbReference>
<dbReference type="AlphaFoldDB" id="B9XG94"/>
<accession>B9XG94</accession>
<feature type="coiled-coil region" evidence="1">
    <location>
        <begin position="120"/>
        <end position="147"/>
    </location>
</feature>
<dbReference type="EMBL" id="ABOX02000011">
    <property type="protein sequence ID" value="EEF61256.1"/>
    <property type="molecule type" value="Genomic_DNA"/>
</dbReference>
<dbReference type="RefSeq" id="WP_007414840.1">
    <property type="nucleotide sequence ID" value="NZ_ABOX02000011.1"/>
</dbReference>
<evidence type="ECO:0008006" key="5">
    <source>
        <dbReference type="Google" id="ProtNLM"/>
    </source>
</evidence>
<evidence type="ECO:0000256" key="1">
    <source>
        <dbReference type="SAM" id="Coils"/>
    </source>
</evidence>
<sequence length="204" mass="22901">MDKLDNEINDLKGFIADLKADRAAQKEKEKKESWTKYTSMSLVFIAVLAAIATQWAGKYSSRTLVELNNSTYDQAQASGEWGYYQANSIKQNLYEALHEIAPKETMAVDSKGSDLFKTKIAKYEALKKDQKEKAEVLQQQRDEAKAKALDSSKHGSGMGMATSIFQISIAMGSICLVTKKKWLWYLSLLLAAGATWQMVSVWMH</sequence>
<keyword evidence="1" id="KW-0175">Coiled coil</keyword>
<keyword evidence="2" id="KW-1133">Transmembrane helix</keyword>
<feature type="transmembrane region" description="Helical" evidence="2">
    <location>
        <begin position="37"/>
        <end position="57"/>
    </location>
</feature>
<dbReference type="STRING" id="320771.Cflav_PD3973"/>
<feature type="transmembrane region" description="Helical" evidence="2">
    <location>
        <begin position="157"/>
        <end position="176"/>
    </location>
</feature>
<reference evidence="3 4" key="1">
    <citation type="journal article" date="2011" name="J. Bacteriol.">
        <title>Genome sequence of 'Pedosphaera parvula' Ellin514, an aerobic Verrucomicrobial isolate from pasture soil.</title>
        <authorList>
            <person name="Kant R."/>
            <person name="van Passel M.W."/>
            <person name="Sangwan P."/>
            <person name="Palva A."/>
            <person name="Lucas S."/>
            <person name="Copeland A."/>
            <person name="Lapidus A."/>
            <person name="Glavina Del Rio T."/>
            <person name="Dalin E."/>
            <person name="Tice H."/>
            <person name="Bruce D."/>
            <person name="Goodwin L."/>
            <person name="Pitluck S."/>
            <person name="Chertkov O."/>
            <person name="Larimer F.W."/>
            <person name="Land M.L."/>
            <person name="Hauser L."/>
            <person name="Brettin T.S."/>
            <person name="Detter J.C."/>
            <person name="Han S."/>
            <person name="de Vos W.M."/>
            <person name="Janssen P.H."/>
            <person name="Smidt H."/>
        </authorList>
    </citation>
    <scope>NUCLEOTIDE SEQUENCE [LARGE SCALE GENOMIC DNA]</scope>
    <source>
        <strain evidence="3 4">Ellin514</strain>
    </source>
</reference>
<gene>
    <name evidence="3" type="ORF">Cflav_PD3973</name>
</gene>
<keyword evidence="2" id="KW-0812">Transmembrane</keyword>
<dbReference type="OrthoDB" id="9806096at2"/>
<dbReference type="Pfam" id="PF14235">
    <property type="entry name" value="DUF4337"/>
    <property type="match status" value="1"/>
</dbReference>
<dbReference type="Proteomes" id="UP000003688">
    <property type="component" value="Unassembled WGS sequence"/>
</dbReference>
<keyword evidence="4" id="KW-1185">Reference proteome</keyword>
<keyword evidence="2" id="KW-0472">Membrane</keyword>
<evidence type="ECO:0000313" key="3">
    <source>
        <dbReference type="EMBL" id="EEF61256.1"/>
    </source>
</evidence>